<name>A0A3B4G8Q1_9CICH</name>
<dbReference type="Ensembl" id="ENSPNYT00000018946.1">
    <property type="protein sequence ID" value="ENSPNYP00000018484.1"/>
    <property type="gene ID" value="ENSPNYG00000013977.1"/>
</dbReference>
<reference evidence="1" key="1">
    <citation type="submission" date="2023-09" db="UniProtKB">
        <authorList>
            <consortium name="Ensembl"/>
        </authorList>
    </citation>
    <scope>IDENTIFICATION</scope>
</reference>
<sequence>CPSVVHALKGLCLPLWVCSDCRRTVEKEDRHTTLEIKVIKSLCMERECCVSSLCSIPPFSRFSGSTRMPHICSLTCTAAVFQWMMQLLRSPGTAGSVPERPKQMQPP</sequence>
<evidence type="ECO:0000313" key="1">
    <source>
        <dbReference type="Ensembl" id="ENSPNYP00000018484.1"/>
    </source>
</evidence>
<accession>A0A3B4G8Q1</accession>
<dbReference type="AlphaFoldDB" id="A0A3B4G8Q1"/>
<proteinExistence type="predicted"/>
<organism evidence="1">
    <name type="scientific">Pundamilia nyererei</name>
    <dbReference type="NCBI Taxonomy" id="303518"/>
    <lineage>
        <taxon>Eukaryota</taxon>
        <taxon>Metazoa</taxon>
        <taxon>Chordata</taxon>
        <taxon>Craniata</taxon>
        <taxon>Vertebrata</taxon>
        <taxon>Euteleostomi</taxon>
        <taxon>Actinopterygii</taxon>
        <taxon>Neopterygii</taxon>
        <taxon>Teleostei</taxon>
        <taxon>Neoteleostei</taxon>
        <taxon>Acanthomorphata</taxon>
        <taxon>Ovalentaria</taxon>
        <taxon>Cichlomorphae</taxon>
        <taxon>Cichliformes</taxon>
        <taxon>Cichlidae</taxon>
        <taxon>African cichlids</taxon>
        <taxon>Pseudocrenilabrinae</taxon>
        <taxon>Haplochromini</taxon>
        <taxon>Pundamilia</taxon>
    </lineage>
</organism>
<protein>
    <submittedName>
        <fullName evidence="1">Uncharacterized protein</fullName>
    </submittedName>
</protein>